<keyword evidence="8 14" id="KW-0547">Nucleotide-binding</keyword>
<evidence type="ECO:0000256" key="14">
    <source>
        <dbReference type="PROSITE-ProRule" id="PRU00409"/>
    </source>
</evidence>
<dbReference type="NCBIfam" id="TIGR01205">
    <property type="entry name" value="D_ala_D_alaTIGR"/>
    <property type="match status" value="1"/>
</dbReference>
<dbReference type="PANTHER" id="PTHR23132:SF23">
    <property type="entry name" value="D-ALANINE--D-ALANINE LIGASE B"/>
    <property type="match status" value="1"/>
</dbReference>
<keyword evidence="9 14" id="KW-0067">ATP-binding</keyword>
<reference evidence="16 17" key="1">
    <citation type="submission" date="2020-11" db="EMBL/GenBank/DDBJ databases">
        <authorList>
            <person name="Peeters C."/>
        </authorList>
    </citation>
    <scope>NUCLEOTIDE SEQUENCE [LARGE SCALE GENOMIC DNA]</scope>
    <source>
        <strain evidence="16 17">LMG 7974</strain>
    </source>
</reference>
<evidence type="ECO:0000256" key="4">
    <source>
        <dbReference type="ARBA" id="ARBA00010871"/>
    </source>
</evidence>
<dbReference type="Gene3D" id="3.40.50.20">
    <property type="match status" value="1"/>
</dbReference>
<keyword evidence="12" id="KW-0961">Cell wall biogenesis/degradation</keyword>
<dbReference type="Gene3D" id="3.30.470.20">
    <property type="entry name" value="ATP-grasp fold, B domain"/>
    <property type="match status" value="1"/>
</dbReference>
<evidence type="ECO:0000256" key="6">
    <source>
        <dbReference type="ARBA" id="ARBA00022490"/>
    </source>
</evidence>
<comment type="cofactor">
    <cofactor evidence="1">
        <name>Mn(2+)</name>
        <dbReference type="ChEBI" id="CHEBI:29035"/>
    </cofactor>
</comment>
<keyword evidence="6" id="KW-0963">Cytoplasm</keyword>
<protein>
    <recommendedName>
        <fullName evidence="5">D-alanine--D-alanine ligase</fullName>
        <ecNumber evidence="5">6.3.2.4</ecNumber>
    </recommendedName>
</protein>
<sequence>MKYAVIFGAKSYEHEISIVSAIVLKNVIKNEMKYIFCDDERNFYLIEPKNMRANYFAKREYKSAKKLFLSKGGFYTHSIFGIKKQDVDVYINMIHGMDGEDGRIAGLLEFYGVKFIGPRLEAGVLSFSKELTKYLALKAGVKTLKYQTIKRDDKINIPYPFILKPLRLGSSIGVSVVNSEDELQYALDVAFEFDNEVLIEPFISGVKEYNLAGCRADGEYIYSIVEEPKKDQMLDFDQKYLSFSNDKRVARAEISTELELKLKDAFAKIYDCGFDGALIRCDFFVIDGEVYLNEVNPNPGSMANYLFDDFRSVLDALANSLPKQKKLSVKYEFLTSITHSKGGKV</sequence>
<dbReference type="Pfam" id="PF01820">
    <property type="entry name" value="Dala_Dala_lig_N"/>
    <property type="match status" value="1"/>
</dbReference>
<dbReference type="NCBIfam" id="NF002527">
    <property type="entry name" value="PRK01966.1-3"/>
    <property type="match status" value="1"/>
</dbReference>
<evidence type="ECO:0000256" key="13">
    <source>
        <dbReference type="ARBA" id="ARBA00047614"/>
    </source>
</evidence>
<evidence type="ECO:0000313" key="17">
    <source>
        <dbReference type="Proteomes" id="UP000789803"/>
    </source>
</evidence>
<accession>A0ABM8Q1U7</accession>
<evidence type="ECO:0000256" key="5">
    <source>
        <dbReference type="ARBA" id="ARBA00012216"/>
    </source>
</evidence>
<dbReference type="InterPro" id="IPR016185">
    <property type="entry name" value="PreATP-grasp_dom_sf"/>
</dbReference>
<evidence type="ECO:0000256" key="11">
    <source>
        <dbReference type="ARBA" id="ARBA00022984"/>
    </source>
</evidence>
<dbReference type="PANTHER" id="PTHR23132">
    <property type="entry name" value="D-ALANINE--D-ALANINE LIGASE"/>
    <property type="match status" value="1"/>
</dbReference>
<evidence type="ECO:0000259" key="15">
    <source>
        <dbReference type="PROSITE" id="PS50975"/>
    </source>
</evidence>
<comment type="caution">
    <text evidence="16">The sequence shown here is derived from an EMBL/GenBank/DDBJ whole genome shotgun (WGS) entry which is preliminary data.</text>
</comment>
<comment type="similarity">
    <text evidence="4">Belongs to the D-alanine--D-alanine ligase family.</text>
</comment>
<evidence type="ECO:0000256" key="3">
    <source>
        <dbReference type="ARBA" id="ARBA00004496"/>
    </source>
</evidence>
<evidence type="ECO:0000256" key="2">
    <source>
        <dbReference type="ARBA" id="ARBA00001946"/>
    </source>
</evidence>
<dbReference type="RefSeq" id="WP_229931924.1">
    <property type="nucleotide sequence ID" value="NZ_CAJHOF010000001.1"/>
</dbReference>
<dbReference type="PROSITE" id="PS50975">
    <property type="entry name" value="ATP_GRASP"/>
    <property type="match status" value="1"/>
</dbReference>
<evidence type="ECO:0000256" key="12">
    <source>
        <dbReference type="ARBA" id="ARBA00023316"/>
    </source>
</evidence>
<dbReference type="SUPFAM" id="SSF52440">
    <property type="entry name" value="PreATP-grasp domain"/>
    <property type="match status" value="1"/>
</dbReference>
<proteinExistence type="inferred from homology"/>
<keyword evidence="11" id="KW-0573">Peptidoglycan synthesis</keyword>
<dbReference type="InterPro" id="IPR011761">
    <property type="entry name" value="ATP-grasp"/>
</dbReference>
<dbReference type="GO" id="GO:0008716">
    <property type="term" value="F:D-alanine-D-alanine ligase activity"/>
    <property type="evidence" value="ECO:0007669"/>
    <property type="project" value="UniProtKB-EC"/>
</dbReference>
<evidence type="ECO:0000256" key="7">
    <source>
        <dbReference type="ARBA" id="ARBA00022598"/>
    </source>
</evidence>
<dbReference type="InterPro" id="IPR011127">
    <property type="entry name" value="Dala_Dala_lig_N"/>
</dbReference>
<feature type="domain" description="ATP-grasp" evidence="15">
    <location>
        <begin position="133"/>
        <end position="330"/>
    </location>
</feature>
<keyword evidence="10" id="KW-0133">Cell shape</keyword>
<comment type="cofactor">
    <cofactor evidence="2">
        <name>Mg(2+)</name>
        <dbReference type="ChEBI" id="CHEBI:18420"/>
    </cofactor>
</comment>
<dbReference type="Pfam" id="PF07478">
    <property type="entry name" value="Dala_Dala_lig_C"/>
    <property type="match status" value="1"/>
</dbReference>
<evidence type="ECO:0000256" key="9">
    <source>
        <dbReference type="ARBA" id="ARBA00022840"/>
    </source>
</evidence>
<evidence type="ECO:0000256" key="10">
    <source>
        <dbReference type="ARBA" id="ARBA00022960"/>
    </source>
</evidence>
<keyword evidence="17" id="KW-1185">Reference proteome</keyword>
<evidence type="ECO:0000256" key="1">
    <source>
        <dbReference type="ARBA" id="ARBA00001936"/>
    </source>
</evidence>
<name>A0ABM8Q1U7_9BACT</name>
<dbReference type="Proteomes" id="UP000789803">
    <property type="component" value="Unassembled WGS sequence"/>
</dbReference>
<dbReference type="InterPro" id="IPR005905">
    <property type="entry name" value="D_ala_D_ala"/>
</dbReference>
<dbReference type="SUPFAM" id="SSF56059">
    <property type="entry name" value="Glutathione synthetase ATP-binding domain-like"/>
    <property type="match status" value="1"/>
</dbReference>
<dbReference type="EC" id="6.3.2.4" evidence="5"/>
<gene>
    <name evidence="16" type="primary">ddl</name>
    <name evidence="16" type="ORF">LMG7974_00097</name>
</gene>
<dbReference type="InterPro" id="IPR000291">
    <property type="entry name" value="D-Ala_lig_Van_CS"/>
</dbReference>
<evidence type="ECO:0000256" key="8">
    <source>
        <dbReference type="ARBA" id="ARBA00022741"/>
    </source>
</evidence>
<dbReference type="EMBL" id="CAJHOF010000001">
    <property type="protein sequence ID" value="CAD7286814.1"/>
    <property type="molecule type" value="Genomic_DNA"/>
</dbReference>
<comment type="subcellular location">
    <subcellularLocation>
        <location evidence="3">Cytoplasm</location>
    </subcellularLocation>
</comment>
<keyword evidence="7 16" id="KW-0436">Ligase</keyword>
<dbReference type="PROSITE" id="PS00843">
    <property type="entry name" value="DALA_DALA_LIGASE_1"/>
    <property type="match status" value="1"/>
</dbReference>
<dbReference type="Gene3D" id="3.30.1490.20">
    <property type="entry name" value="ATP-grasp fold, A domain"/>
    <property type="match status" value="1"/>
</dbReference>
<organism evidence="16 17">
    <name type="scientific">Campylobacter majalis</name>
    <dbReference type="NCBI Taxonomy" id="2790656"/>
    <lineage>
        <taxon>Bacteria</taxon>
        <taxon>Pseudomonadati</taxon>
        <taxon>Campylobacterota</taxon>
        <taxon>Epsilonproteobacteria</taxon>
        <taxon>Campylobacterales</taxon>
        <taxon>Campylobacteraceae</taxon>
        <taxon>Campylobacter</taxon>
    </lineage>
</organism>
<dbReference type="InterPro" id="IPR013815">
    <property type="entry name" value="ATP_grasp_subdomain_1"/>
</dbReference>
<evidence type="ECO:0000313" key="16">
    <source>
        <dbReference type="EMBL" id="CAD7286814.1"/>
    </source>
</evidence>
<dbReference type="InterPro" id="IPR011095">
    <property type="entry name" value="Dala_Dala_lig_C"/>
</dbReference>
<comment type="catalytic activity">
    <reaction evidence="13">
        <text>2 D-alanine + ATP = D-alanyl-D-alanine + ADP + phosphate + H(+)</text>
        <dbReference type="Rhea" id="RHEA:11224"/>
        <dbReference type="ChEBI" id="CHEBI:15378"/>
        <dbReference type="ChEBI" id="CHEBI:30616"/>
        <dbReference type="ChEBI" id="CHEBI:43474"/>
        <dbReference type="ChEBI" id="CHEBI:57416"/>
        <dbReference type="ChEBI" id="CHEBI:57822"/>
        <dbReference type="ChEBI" id="CHEBI:456216"/>
        <dbReference type="EC" id="6.3.2.4"/>
    </reaction>
</comment>